<dbReference type="InterPro" id="IPR011006">
    <property type="entry name" value="CheY-like_superfamily"/>
</dbReference>
<protein>
    <submittedName>
        <fullName evidence="4">Response regulator</fullName>
    </submittedName>
</protein>
<keyword evidence="1 2" id="KW-0597">Phosphoprotein</keyword>
<dbReference type="Pfam" id="PF00072">
    <property type="entry name" value="Response_reg"/>
    <property type="match status" value="1"/>
</dbReference>
<proteinExistence type="predicted"/>
<dbReference type="SMART" id="SM00448">
    <property type="entry name" value="REC"/>
    <property type="match status" value="1"/>
</dbReference>
<dbReference type="EMBL" id="JAKLTR010000015">
    <property type="protein sequence ID" value="MCG2616807.1"/>
    <property type="molecule type" value="Genomic_DNA"/>
</dbReference>
<reference evidence="4" key="1">
    <citation type="submission" date="2022-01" db="EMBL/GenBank/DDBJ databases">
        <authorList>
            <person name="Jo J.-H."/>
            <person name="Im W.-T."/>
        </authorList>
    </citation>
    <scope>NUCLEOTIDE SEQUENCE</scope>
    <source>
        <strain evidence="4">NA20</strain>
    </source>
</reference>
<name>A0ABS9KWS6_9BACT</name>
<evidence type="ECO:0000313" key="5">
    <source>
        <dbReference type="Proteomes" id="UP001165367"/>
    </source>
</evidence>
<keyword evidence="5" id="KW-1185">Reference proteome</keyword>
<dbReference type="PROSITE" id="PS50110">
    <property type="entry name" value="RESPONSE_REGULATORY"/>
    <property type="match status" value="1"/>
</dbReference>
<evidence type="ECO:0000256" key="1">
    <source>
        <dbReference type="ARBA" id="ARBA00022553"/>
    </source>
</evidence>
<comment type="caution">
    <text evidence="4">The sequence shown here is derived from an EMBL/GenBank/DDBJ whole genome shotgun (WGS) entry which is preliminary data.</text>
</comment>
<dbReference type="PANTHER" id="PTHR44591:SF3">
    <property type="entry name" value="RESPONSE REGULATORY DOMAIN-CONTAINING PROTEIN"/>
    <property type="match status" value="1"/>
</dbReference>
<dbReference type="InterPro" id="IPR050595">
    <property type="entry name" value="Bact_response_regulator"/>
</dbReference>
<dbReference type="PANTHER" id="PTHR44591">
    <property type="entry name" value="STRESS RESPONSE REGULATOR PROTEIN 1"/>
    <property type="match status" value="1"/>
</dbReference>
<sequence>MLKLKVLFVDDETDFCLLMKNFFTKKNYDVFLAYTLNEGLDQLEQVKPDILFLDNNLPDGKGWEHVDAIVEKNPHLRLYLASAHYKGEEIFAEYPQVTVWEKPLSMSLLHSSF</sequence>
<feature type="modified residue" description="4-aspartylphosphate" evidence="2">
    <location>
        <position position="54"/>
    </location>
</feature>
<dbReference type="Gene3D" id="3.40.50.2300">
    <property type="match status" value="1"/>
</dbReference>
<gene>
    <name evidence="4" type="ORF">LZZ85_21085</name>
</gene>
<dbReference type="RefSeq" id="WP_237875344.1">
    <property type="nucleotide sequence ID" value="NZ_JAKLTR010000015.1"/>
</dbReference>
<evidence type="ECO:0000256" key="2">
    <source>
        <dbReference type="PROSITE-ProRule" id="PRU00169"/>
    </source>
</evidence>
<dbReference type="CDD" id="cd00156">
    <property type="entry name" value="REC"/>
    <property type="match status" value="1"/>
</dbReference>
<dbReference type="SUPFAM" id="SSF52172">
    <property type="entry name" value="CheY-like"/>
    <property type="match status" value="1"/>
</dbReference>
<accession>A0ABS9KWS6</accession>
<organism evidence="4 5">
    <name type="scientific">Terrimonas ginsenosidimutans</name>
    <dbReference type="NCBI Taxonomy" id="2908004"/>
    <lineage>
        <taxon>Bacteria</taxon>
        <taxon>Pseudomonadati</taxon>
        <taxon>Bacteroidota</taxon>
        <taxon>Chitinophagia</taxon>
        <taxon>Chitinophagales</taxon>
        <taxon>Chitinophagaceae</taxon>
        <taxon>Terrimonas</taxon>
    </lineage>
</organism>
<dbReference type="Proteomes" id="UP001165367">
    <property type="component" value="Unassembled WGS sequence"/>
</dbReference>
<dbReference type="InterPro" id="IPR001789">
    <property type="entry name" value="Sig_transdc_resp-reg_receiver"/>
</dbReference>
<feature type="domain" description="Response regulatory" evidence="3">
    <location>
        <begin position="5"/>
        <end position="113"/>
    </location>
</feature>
<evidence type="ECO:0000313" key="4">
    <source>
        <dbReference type="EMBL" id="MCG2616807.1"/>
    </source>
</evidence>
<evidence type="ECO:0000259" key="3">
    <source>
        <dbReference type="PROSITE" id="PS50110"/>
    </source>
</evidence>